<reference evidence="2" key="1">
    <citation type="submission" date="2022-06" db="EMBL/GenBank/DDBJ databases">
        <title>Uncovering the hologenomic basis of an extraordinary plant invasion.</title>
        <authorList>
            <person name="Bieker V.C."/>
            <person name="Martin M.D."/>
            <person name="Gilbert T."/>
            <person name="Hodgins K."/>
            <person name="Battlay P."/>
            <person name="Petersen B."/>
            <person name="Wilson J."/>
        </authorList>
    </citation>
    <scope>NUCLEOTIDE SEQUENCE</scope>
    <source>
        <strain evidence="2">AA19_3_7</strain>
        <tissue evidence="2">Leaf</tissue>
    </source>
</reference>
<evidence type="ECO:0000313" key="3">
    <source>
        <dbReference type="Proteomes" id="UP001206925"/>
    </source>
</evidence>
<evidence type="ECO:0000256" key="1">
    <source>
        <dbReference type="SAM" id="MobiDB-lite"/>
    </source>
</evidence>
<dbReference type="AlphaFoldDB" id="A0AAD5CJK0"/>
<dbReference type="EMBL" id="JAMZMK010007894">
    <property type="protein sequence ID" value="KAI7742792.1"/>
    <property type="molecule type" value="Genomic_DNA"/>
</dbReference>
<gene>
    <name evidence="2" type="ORF">M8C21_005337</name>
</gene>
<dbReference type="Proteomes" id="UP001206925">
    <property type="component" value="Unassembled WGS sequence"/>
</dbReference>
<proteinExistence type="predicted"/>
<comment type="caution">
    <text evidence="2">The sequence shown here is derived from an EMBL/GenBank/DDBJ whole genome shotgun (WGS) entry which is preliminary data.</text>
</comment>
<feature type="non-terminal residue" evidence="2">
    <location>
        <position position="1"/>
    </location>
</feature>
<organism evidence="2 3">
    <name type="scientific">Ambrosia artemisiifolia</name>
    <name type="common">Common ragweed</name>
    <dbReference type="NCBI Taxonomy" id="4212"/>
    <lineage>
        <taxon>Eukaryota</taxon>
        <taxon>Viridiplantae</taxon>
        <taxon>Streptophyta</taxon>
        <taxon>Embryophyta</taxon>
        <taxon>Tracheophyta</taxon>
        <taxon>Spermatophyta</taxon>
        <taxon>Magnoliopsida</taxon>
        <taxon>eudicotyledons</taxon>
        <taxon>Gunneridae</taxon>
        <taxon>Pentapetalae</taxon>
        <taxon>asterids</taxon>
        <taxon>campanulids</taxon>
        <taxon>Asterales</taxon>
        <taxon>Asteraceae</taxon>
        <taxon>Asteroideae</taxon>
        <taxon>Heliantheae alliance</taxon>
        <taxon>Heliantheae</taxon>
        <taxon>Ambrosia</taxon>
    </lineage>
</organism>
<accession>A0AAD5CJK0</accession>
<name>A0AAD5CJK0_AMBAR</name>
<keyword evidence="3" id="KW-1185">Reference proteome</keyword>
<sequence>ITVSPSVSIETQQPRTQLSRTASTYNNGATNWMNLIAMCFKQYARLERMDLKQIALDFSARTREGKKAARQFTSHLSSGSDKAIRDKPYEIEARLHITCSYLSFSSK</sequence>
<protein>
    <submittedName>
        <fullName evidence="2">Uncharacterized protein</fullName>
    </submittedName>
</protein>
<evidence type="ECO:0000313" key="2">
    <source>
        <dbReference type="EMBL" id="KAI7742792.1"/>
    </source>
</evidence>
<feature type="region of interest" description="Disordered" evidence="1">
    <location>
        <begin position="1"/>
        <end position="20"/>
    </location>
</feature>